<sequence>MDIDHANIHNLTGLWKKYGAHCVMQQGGSQLMASDTWPYRAWVEGKSDLALQLLNTPKTHRLSRWPYASCDVEHVSEQWQFEFAQTAMYLPLHHYQATAVSPTNHLHMQVVKDECLLRDWLTVCSDAFGYEIDANALLPLLTEDDVTIFLGVIENQPALSALLYRTDNVIGLHQMAVSQKFQGRGLAQVAMHFLLSKAKSSGAEYMVLQASEAGLPVYSKLGFQTQFTLKHYLFEDSQPHSAS</sequence>
<dbReference type="EMBL" id="JAOWKX010000001">
    <property type="protein sequence ID" value="MCV2883421.1"/>
    <property type="molecule type" value="Genomic_DNA"/>
</dbReference>
<protein>
    <submittedName>
        <fullName evidence="2">GNAT family N-acetyltransferase</fullName>
    </submittedName>
</protein>
<organism evidence="2 3">
    <name type="scientific">Fluctibacter corallii</name>
    <dbReference type="NCBI Taxonomy" id="2984329"/>
    <lineage>
        <taxon>Bacteria</taxon>
        <taxon>Pseudomonadati</taxon>
        <taxon>Pseudomonadota</taxon>
        <taxon>Gammaproteobacteria</taxon>
        <taxon>Alteromonadales</taxon>
        <taxon>Alteromonadaceae</taxon>
        <taxon>Fluctibacter</taxon>
    </lineage>
</organism>
<proteinExistence type="predicted"/>
<dbReference type="InterPro" id="IPR000182">
    <property type="entry name" value="GNAT_dom"/>
</dbReference>
<keyword evidence="3" id="KW-1185">Reference proteome</keyword>
<dbReference type="CDD" id="cd04301">
    <property type="entry name" value="NAT_SF"/>
    <property type="match status" value="1"/>
</dbReference>
<dbReference type="Proteomes" id="UP001652504">
    <property type="component" value="Unassembled WGS sequence"/>
</dbReference>
<dbReference type="PROSITE" id="PS51186">
    <property type="entry name" value="GNAT"/>
    <property type="match status" value="1"/>
</dbReference>
<dbReference type="SUPFAM" id="SSF55729">
    <property type="entry name" value="Acyl-CoA N-acyltransferases (Nat)"/>
    <property type="match status" value="1"/>
</dbReference>
<evidence type="ECO:0000313" key="3">
    <source>
        <dbReference type="Proteomes" id="UP001652504"/>
    </source>
</evidence>
<dbReference type="Gene3D" id="3.40.630.30">
    <property type="match status" value="1"/>
</dbReference>
<reference evidence="2 3" key="1">
    <citation type="submission" date="2022-10" db="EMBL/GenBank/DDBJ databases">
        <title>Aestuariibacter sp. AA17 isolated from Montipora capitata coral fragment.</title>
        <authorList>
            <person name="Emsley S.A."/>
            <person name="Pfannmuller K.M."/>
            <person name="Loughran R.M."/>
            <person name="Shlafstein M."/>
            <person name="Papke E."/>
            <person name="Saw J.H."/>
            <person name="Ushijima B."/>
            <person name="Videau P."/>
        </authorList>
    </citation>
    <scope>NUCLEOTIDE SEQUENCE [LARGE SCALE GENOMIC DNA]</scope>
    <source>
        <strain evidence="2 3">AA17</strain>
    </source>
</reference>
<evidence type="ECO:0000313" key="2">
    <source>
        <dbReference type="EMBL" id="MCV2883421.1"/>
    </source>
</evidence>
<name>A0ABT3A431_9ALTE</name>
<dbReference type="InterPro" id="IPR016181">
    <property type="entry name" value="Acyl_CoA_acyltransferase"/>
</dbReference>
<accession>A0ABT3A431</accession>
<comment type="caution">
    <text evidence="2">The sequence shown here is derived from an EMBL/GenBank/DDBJ whole genome shotgun (WGS) entry which is preliminary data.</text>
</comment>
<feature type="domain" description="N-acetyltransferase" evidence="1">
    <location>
        <begin position="108"/>
        <end position="241"/>
    </location>
</feature>
<gene>
    <name evidence="2" type="ORF">OE749_01750</name>
</gene>
<dbReference type="RefSeq" id="WP_263710621.1">
    <property type="nucleotide sequence ID" value="NZ_JAOWKX010000001.1"/>
</dbReference>
<dbReference type="Pfam" id="PF00583">
    <property type="entry name" value="Acetyltransf_1"/>
    <property type="match status" value="1"/>
</dbReference>
<evidence type="ECO:0000259" key="1">
    <source>
        <dbReference type="PROSITE" id="PS51186"/>
    </source>
</evidence>